<feature type="repeat" description="ANK" evidence="7">
    <location>
        <begin position="87"/>
        <end position="119"/>
    </location>
</feature>
<dbReference type="AlphaFoldDB" id="G0QL14"/>
<dbReference type="InterPro" id="IPR045270">
    <property type="entry name" value="STKc_AGC"/>
</dbReference>
<keyword evidence="11" id="KW-1185">Reference proteome</keyword>
<dbReference type="Proteomes" id="UP000008983">
    <property type="component" value="Unassembled WGS sequence"/>
</dbReference>
<dbReference type="PANTHER" id="PTHR24353">
    <property type="entry name" value="CYCLIC NUCLEOTIDE-DEPENDENT PROTEIN KINASE"/>
    <property type="match status" value="1"/>
</dbReference>
<dbReference type="PROSITE" id="PS50088">
    <property type="entry name" value="ANK_REPEAT"/>
    <property type="match status" value="2"/>
</dbReference>
<evidence type="ECO:0000256" key="4">
    <source>
        <dbReference type="ARBA" id="ARBA00022741"/>
    </source>
</evidence>
<dbReference type="PROSITE" id="PS00107">
    <property type="entry name" value="PROTEIN_KINASE_ATP"/>
    <property type="match status" value="1"/>
</dbReference>
<keyword evidence="6 8" id="KW-0067">ATP-binding</keyword>
<protein>
    <submittedName>
        <fullName evidence="10">Protein kinase domain protein</fullName>
        <ecNumber evidence="10">2.7.11.11</ecNumber>
        <ecNumber evidence="10">3.1.4.46</ecNumber>
    </submittedName>
</protein>
<keyword evidence="3 10" id="KW-0808">Transferase</keyword>
<dbReference type="PANTHER" id="PTHR24353:SF37">
    <property type="entry name" value="CAMP-DEPENDENT PROTEIN KINASE CATALYTIC SUBUNIT PRKX"/>
    <property type="match status" value="1"/>
</dbReference>
<dbReference type="EC" id="2.7.11.11" evidence="10"/>
<dbReference type="SMART" id="SM00220">
    <property type="entry name" value="S_TKc"/>
    <property type="match status" value="1"/>
</dbReference>
<dbReference type="CDD" id="cd05123">
    <property type="entry name" value="STKc_AGC"/>
    <property type="match status" value="1"/>
</dbReference>
<feature type="repeat" description="ANK" evidence="7">
    <location>
        <begin position="54"/>
        <end position="86"/>
    </location>
</feature>
<dbReference type="RefSeq" id="XP_004039397.1">
    <property type="nucleotide sequence ID" value="XM_004039349.1"/>
</dbReference>
<dbReference type="SMART" id="SM00248">
    <property type="entry name" value="ANK"/>
    <property type="match status" value="3"/>
</dbReference>
<dbReference type="eggNOG" id="KOG0616">
    <property type="taxonomic scope" value="Eukaryota"/>
</dbReference>
<dbReference type="PROSITE" id="PS50297">
    <property type="entry name" value="ANK_REP_REGION"/>
    <property type="match status" value="1"/>
</dbReference>
<dbReference type="GO" id="GO:0005524">
    <property type="term" value="F:ATP binding"/>
    <property type="evidence" value="ECO:0007669"/>
    <property type="project" value="UniProtKB-UniRule"/>
</dbReference>
<feature type="binding site" evidence="8">
    <location>
        <position position="231"/>
    </location>
    <ligand>
        <name>ATP</name>
        <dbReference type="ChEBI" id="CHEBI:30616"/>
    </ligand>
</feature>
<dbReference type="Gene3D" id="1.10.510.10">
    <property type="entry name" value="Transferase(Phosphotransferase) domain 1"/>
    <property type="match status" value="1"/>
</dbReference>
<dbReference type="Gene3D" id="1.25.40.20">
    <property type="entry name" value="Ankyrin repeat-containing domain"/>
    <property type="match status" value="1"/>
</dbReference>
<dbReference type="OMA" id="THEADND"/>
<dbReference type="FunFam" id="3.30.200.20:FF:000042">
    <property type="entry name" value="Aurora kinase A"/>
    <property type="match status" value="1"/>
</dbReference>
<dbReference type="SUPFAM" id="SSF48403">
    <property type="entry name" value="Ankyrin repeat"/>
    <property type="match status" value="1"/>
</dbReference>
<evidence type="ECO:0000256" key="2">
    <source>
        <dbReference type="ARBA" id="ARBA00022553"/>
    </source>
</evidence>
<evidence type="ECO:0000256" key="8">
    <source>
        <dbReference type="PROSITE-ProRule" id="PRU10141"/>
    </source>
</evidence>
<dbReference type="GO" id="GO:0004691">
    <property type="term" value="F:cAMP-dependent protein kinase activity"/>
    <property type="evidence" value="ECO:0007669"/>
    <property type="project" value="UniProtKB-EC"/>
</dbReference>
<feature type="domain" description="Protein kinase" evidence="9">
    <location>
        <begin position="202"/>
        <end position="459"/>
    </location>
</feature>
<gene>
    <name evidence="10" type="ORF">IMG5_024320</name>
</gene>
<evidence type="ECO:0000256" key="1">
    <source>
        <dbReference type="ARBA" id="ARBA00022527"/>
    </source>
</evidence>
<dbReference type="Gene3D" id="3.30.200.20">
    <property type="entry name" value="Phosphorylase Kinase, domain 1"/>
    <property type="match status" value="1"/>
</dbReference>
<proteinExistence type="predicted"/>
<evidence type="ECO:0000259" key="9">
    <source>
        <dbReference type="PROSITE" id="PS50011"/>
    </source>
</evidence>
<dbReference type="InParanoid" id="G0QL14"/>
<name>G0QL14_ICHMU</name>
<dbReference type="EC" id="3.1.4.46" evidence="10"/>
<dbReference type="GO" id="GO:0005952">
    <property type="term" value="C:cAMP-dependent protein kinase complex"/>
    <property type="evidence" value="ECO:0007669"/>
    <property type="project" value="TreeGrafter"/>
</dbReference>
<dbReference type="GeneID" id="14910281"/>
<evidence type="ECO:0000256" key="5">
    <source>
        <dbReference type="ARBA" id="ARBA00022777"/>
    </source>
</evidence>
<dbReference type="InterPro" id="IPR002110">
    <property type="entry name" value="Ankyrin_rpt"/>
</dbReference>
<evidence type="ECO:0000256" key="7">
    <source>
        <dbReference type="PROSITE-ProRule" id="PRU00023"/>
    </source>
</evidence>
<dbReference type="OrthoDB" id="311284at2759"/>
<organism evidence="10 11">
    <name type="scientific">Ichthyophthirius multifiliis</name>
    <name type="common">White spot disease agent</name>
    <name type="synonym">Ich</name>
    <dbReference type="NCBI Taxonomy" id="5932"/>
    <lineage>
        <taxon>Eukaryota</taxon>
        <taxon>Sar</taxon>
        <taxon>Alveolata</taxon>
        <taxon>Ciliophora</taxon>
        <taxon>Intramacronucleata</taxon>
        <taxon>Oligohymenophorea</taxon>
        <taxon>Hymenostomatida</taxon>
        <taxon>Ophryoglenina</taxon>
        <taxon>Ichthyophthirius</taxon>
    </lineage>
</organism>
<keyword evidence="5 10" id="KW-0418">Kinase</keyword>
<sequence length="511" mass="59834">MQYQSIRCSRNWKYRKSQRINKQIIKSIPCRLKLQVLKQKIRYYIQKQKKRSLDQWTALHIAISEKNNEIAELLIQNGANIESETSFKRRPIHIACITENIEGIEILIKHKADINALDANNNSALIIACEKQLEKAVEILLENNADFTIENLNGISVQKMFLQESIYQIFQKYNINILKKENINTNNKKNNKIKKFRSVKDYDYYKILGTGSFGKVLLVKDKQNNKFYAMKIISKEKFQQMNLMKYAIQEKNSMAKMNHPFIVKFHHSFQSKSKLFIIQQYCGGGSLGRMLKQYKKFEEETVKKYATQLILAIEALHENLIIFRDLKPDNIVLDEEGNAHLIDFGLAKIGVYDQINQSFLGTPAYISPEIVLKMGHNRMTDWYSLGIVIYELLFGFTPFNQGNVSRDTLYERIKSNKITFPTQISKNCQDIIKKLLDKNLQNRIGYKGDGKEIKSHEWFSDVDWNKVLQKKIIMPKPPIRQIPTYPLEVNFNEDCDQEFKISCWTQNNLIE</sequence>
<evidence type="ECO:0000313" key="11">
    <source>
        <dbReference type="Proteomes" id="UP000008983"/>
    </source>
</evidence>
<reference evidence="10 11" key="1">
    <citation type="submission" date="2011-07" db="EMBL/GenBank/DDBJ databases">
        <authorList>
            <person name="Coyne R."/>
            <person name="Brami D."/>
            <person name="Johnson J."/>
            <person name="Hostetler J."/>
            <person name="Hannick L."/>
            <person name="Clark T."/>
            <person name="Cassidy-Hanley D."/>
            <person name="Inman J."/>
        </authorList>
    </citation>
    <scope>NUCLEOTIDE SEQUENCE [LARGE SCALE GENOMIC DNA]</scope>
    <source>
        <strain evidence="10 11">G5</strain>
    </source>
</reference>
<keyword evidence="4 8" id="KW-0547">Nucleotide-binding</keyword>
<keyword evidence="1" id="KW-0723">Serine/threonine-protein kinase</keyword>
<dbReference type="InterPro" id="IPR000719">
    <property type="entry name" value="Prot_kinase_dom"/>
</dbReference>
<evidence type="ECO:0000256" key="3">
    <source>
        <dbReference type="ARBA" id="ARBA00022679"/>
    </source>
</evidence>
<evidence type="ECO:0000256" key="6">
    <source>
        <dbReference type="ARBA" id="ARBA00022840"/>
    </source>
</evidence>
<dbReference type="InterPro" id="IPR017441">
    <property type="entry name" value="Protein_kinase_ATP_BS"/>
</dbReference>
<keyword evidence="2" id="KW-0597">Phosphoprotein</keyword>
<dbReference type="Pfam" id="PF12796">
    <property type="entry name" value="Ank_2"/>
    <property type="match status" value="1"/>
</dbReference>
<dbReference type="EMBL" id="GL983208">
    <property type="protein sequence ID" value="EGR34093.1"/>
    <property type="molecule type" value="Genomic_DNA"/>
</dbReference>
<dbReference type="FunFam" id="1.10.510.10:FF:000048">
    <property type="entry name" value="Protein kinase C"/>
    <property type="match status" value="1"/>
</dbReference>
<accession>G0QL14</accession>
<dbReference type="SUPFAM" id="SSF56112">
    <property type="entry name" value="Protein kinase-like (PK-like)"/>
    <property type="match status" value="1"/>
</dbReference>
<keyword evidence="7" id="KW-0040">ANK repeat</keyword>
<evidence type="ECO:0000313" key="10">
    <source>
        <dbReference type="EMBL" id="EGR34093.1"/>
    </source>
</evidence>
<dbReference type="Pfam" id="PF00069">
    <property type="entry name" value="Pkinase"/>
    <property type="match status" value="1"/>
</dbReference>
<dbReference type="InterPro" id="IPR036770">
    <property type="entry name" value="Ankyrin_rpt-contain_sf"/>
</dbReference>
<dbReference type="InterPro" id="IPR011009">
    <property type="entry name" value="Kinase-like_dom_sf"/>
</dbReference>
<dbReference type="GO" id="GO:0008889">
    <property type="term" value="F:glycerophosphodiester phosphodiesterase activity"/>
    <property type="evidence" value="ECO:0007669"/>
    <property type="project" value="UniProtKB-EC"/>
</dbReference>
<dbReference type="PROSITE" id="PS50011">
    <property type="entry name" value="PROTEIN_KINASE_DOM"/>
    <property type="match status" value="1"/>
</dbReference>
<dbReference type="STRING" id="857967.G0QL14"/>
<keyword evidence="10" id="KW-0378">Hydrolase</keyword>